<sequence>MLVKSKGGVRGLQVTLTWHHSSNGSYISRAFDHPQPMGSCVKTPWKIHMRCRTGCNRSFSFALLLKAPFGRLPPSTTLWLSWDSDPLQADG</sequence>
<dbReference type="EMBL" id="JARKNE010000005">
    <property type="protein sequence ID" value="KAK5832896.1"/>
    <property type="molecule type" value="Genomic_DNA"/>
</dbReference>
<evidence type="ECO:0000313" key="1">
    <source>
        <dbReference type="EMBL" id="KAK5832896.1"/>
    </source>
</evidence>
<comment type="caution">
    <text evidence="1">The sequence shown here is derived from an EMBL/GenBank/DDBJ whole genome shotgun (WGS) entry which is preliminary data.</text>
</comment>
<keyword evidence="2" id="KW-1185">Reference proteome</keyword>
<evidence type="ECO:0000313" key="2">
    <source>
        <dbReference type="Proteomes" id="UP001358586"/>
    </source>
</evidence>
<organism evidence="1 2">
    <name type="scientific">Gossypium arboreum</name>
    <name type="common">Tree cotton</name>
    <name type="synonym">Gossypium nanking</name>
    <dbReference type="NCBI Taxonomy" id="29729"/>
    <lineage>
        <taxon>Eukaryota</taxon>
        <taxon>Viridiplantae</taxon>
        <taxon>Streptophyta</taxon>
        <taxon>Embryophyta</taxon>
        <taxon>Tracheophyta</taxon>
        <taxon>Spermatophyta</taxon>
        <taxon>Magnoliopsida</taxon>
        <taxon>eudicotyledons</taxon>
        <taxon>Gunneridae</taxon>
        <taxon>Pentapetalae</taxon>
        <taxon>rosids</taxon>
        <taxon>malvids</taxon>
        <taxon>Malvales</taxon>
        <taxon>Malvaceae</taxon>
        <taxon>Malvoideae</taxon>
        <taxon>Gossypium</taxon>
    </lineage>
</organism>
<gene>
    <name evidence="1" type="ORF">PVK06_016704</name>
</gene>
<reference evidence="1 2" key="1">
    <citation type="submission" date="2023-03" db="EMBL/GenBank/DDBJ databases">
        <title>WGS of Gossypium arboreum.</title>
        <authorList>
            <person name="Yu D."/>
        </authorList>
    </citation>
    <scope>NUCLEOTIDE SEQUENCE [LARGE SCALE GENOMIC DNA]</scope>
    <source>
        <tissue evidence="1">Leaf</tissue>
    </source>
</reference>
<protein>
    <submittedName>
        <fullName evidence="1">Uncharacterized protein</fullName>
    </submittedName>
</protein>
<dbReference type="Proteomes" id="UP001358586">
    <property type="component" value="Chromosome 5"/>
</dbReference>
<accession>A0ABR0Q1E9</accession>
<proteinExistence type="predicted"/>
<name>A0ABR0Q1E9_GOSAR</name>